<protein>
    <submittedName>
        <fullName evidence="6">KKR1 protein</fullName>
    </submittedName>
</protein>
<dbReference type="Pfam" id="PF00069">
    <property type="entry name" value="Pkinase"/>
    <property type="match status" value="2"/>
</dbReference>
<dbReference type="Proteomes" id="UP000038830">
    <property type="component" value="Unassembled WGS sequence"/>
</dbReference>
<dbReference type="PROSITE" id="PS50011">
    <property type="entry name" value="PROTEIN_KINASE_DOM"/>
    <property type="match status" value="1"/>
</dbReference>
<dbReference type="Gene3D" id="1.10.510.10">
    <property type="entry name" value="Transferase(Phosphotransferase) domain 1"/>
    <property type="match status" value="2"/>
</dbReference>
<name>A0A0H5C819_CYBJN</name>
<feature type="region of interest" description="Disordered" evidence="4">
    <location>
        <begin position="1"/>
        <end position="20"/>
    </location>
</feature>
<gene>
    <name evidence="6" type="primary">KKR1</name>
    <name evidence="6" type="ORF">BN1211_4867</name>
</gene>
<reference evidence="7" key="1">
    <citation type="journal article" date="2015" name="J. Biotechnol.">
        <title>The structure of the Cyberlindnera jadinii genome and its relation to Candida utilis analyzed by the occurrence of single nucleotide polymorphisms.</title>
        <authorList>
            <person name="Rupp O."/>
            <person name="Brinkrolf K."/>
            <person name="Buerth C."/>
            <person name="Kunigo M."/>
            <person name="Schneider J."/>
            <person name="Jaenicke S."/>
            <person name="Goesmann A."/>
            <person name="Puehler A."/>
            <person name="Jaeger K.-E."/>
            <person name="Ernst J.F."/>
        </authorList>
    </citation>
    <scope>NUCLEOTIDE SEQUENCE [LARGE SCALE GENOMIC DNA]</scope>
    <source>
        <strain evidence="7">ATCC 18201 / CBS 1600 / BCRC 20928 / JCM 3617 / NBRC 0987 / NRRL Y-1542</strain>
    </source>
</reference>
<dbReference type="PROSITE" id="PS00107">
    <property type="entry name" value="PROTEIN_KINASE_ATP"/>
    <property type="match status" value="1"/>
</dbReference>
<evidence type="ECO:0000256" key="1">
    <source>
        <dbReference type="ARBA" id="ARBA00022741"/>
    </source>
</evidence>
<dbReference type="SUPFAM" id="SSF56112">
    <property type="entry name" value="Protein kinase-like (PK-like)"/>
    <property type="match status" value="1"/>
</dbReference>
<organism evidence="6 7">
    <name type="scientific">Cyberlindnera jadinii (strain ATCC 18201 / CBS 1600 / BCRC 20928 / JCM 3617 / NBRC 0987 / NRRL Y-1542)</name>
    <name type="common">Torula yeast</name>
    <name type="synonym">Candida utilis</name>
    <dbReference type="NCBI Taxonomy" id="983966"/>
    <lineage>
        <taxon>Eukaryota</taxon>
        <taxon>Fungi</taxon>
        <taxon>Dikarya</taxon>
        <taxon>Ascomycota</taxon>
        <taxon>Saccharomycotina</taxon>
        <taxon>Saccharomycetes</taxon>
        <taxon>Phaffomycetales</taxon>
        <taxon>Phaffomycetaceae</taxon>
        <taxon>Cyberlindnera</taxon>
    </lineage>
</organism>
<evidence type="ECO:0000256" key="4">
    <source>
        <dbReference type="SAM" id="MobiDB-lite"/>
    </source>
</evidence>
<evidence type="ECO:0000256" key="2">
    <source>
        <dbReference type="ARBA" id="ARBA00022840"/>
    </source>
</evidence>
<evidence type="ECO:0000313" key="7">
    <source>
        <dbReference type="Proteomes" id="UP000038830"/>
    </source>
</evidence>
<evidence type="ECO:0000259" key="5">
    <source>
        <dbReference type="PROSITE" id="PS50011"/>
    </source>
</evidence>
<evidence type="ECO:0000256" key="3">
    <source>
        <dbReference type="PROSITE-ProRule" id="PRU10141"/>
    </source>
</evidence>
<evidence type="ECO:0000313" key="6">
    <source>
        <dbReference type="EMBL" id="CEP24132.1"/>
    </source>
</evidence>
<feature type="region of interest" description="Disordered" evidence="4">
    <location>
        <begin position="103"/>
        <end position="159"/>
    </location>
</feature>
<accession>A0A0H5C819</accession>
<keyword evidence="2 3" id="KW-0067">ATP-binding</keyword>
<dbReference type="GO" id="GO:0035556">
    <property type="term" value="P:intracellular signal transduction"/>
    <property type="evidence" value="ECO:0007669"/>
    <property type="project" value="TreeGrafter"/>
</dbReference>
<dbReference type="GO" id="GO:0000226">
    <property type="term" value="P:microtubule cytoskeleton organization"/>
    <property type="evidence" value="ECO:0007669"/>
    <property type="project" value="TreeGrafter"/>
</dbReference>
<dbReference type="PANTHER" id="PTHR24346:SF76">
    <property type="entry name" value="NON-SPECIFIC SERINE_THREONINE PROTEIN KINASE"/>
    <property type="match status" value="1"/>
</dbReference>
<dbReference type="PROSITE" id="PS00108">
    <property type="entry name" value="PROTEIN_KINASE_ST"/>
    <property type="match status" value="1"/>
</dbReference>
<dbReference type="PANTHER" id="PTHR24346">
    <property type="entry name" value="MAP/MICROTUBULE AFFINITY-REGULATING KINASE"/>
    <property type="match status" value="1"/>
</dbReference>
<dbReference type="InterPro" id="IPR011009">
    <property type="entry name" value="Kinase-like_dom_sf"/>
</dbReference>
<sequence length="678" mass="76524">MDVTQQTMSQRQGSPKQSLLSAKLREAHRNDGNHDMALGLLNEVDGEQSSKTLTPSMSENKHQRAGATGALTMSKDYGVLATTPSGKLQRIYSENETKNFNSVDGRRMFDDDRYRPHRTRRNGERKDDEISSPSASVGRFKTRMHSGVGGSQSPGTRSFSHQVLRSDDTDSASAAAFKGMEDEYIPDFDFGAAVRFWNKEQSDTSLNSSFTPASATPGGSMGELHTQVKPVSVPHMDHHPKSEQDEEDFIASKLPRNFSDLPFSMRRKIITELSHSPLINREAIEKVVKKRFKKNKNESSPALQFLSSFSDRPKVNFEEPVLNHRLGRIIGSGAWGIIRECRDVKDDTERAMKIIRAKREDVKDVFRRETQMWSKLHHQFLLPLLNVKETDDTFFCLTKKACGGTLFDLVSKWGLYTTQSDEDLSRRIKITRKFGLEIIEALSYMHKMGIVHGDVKLENCLLDCYGEDAKIMVCDFGMSTQFKPPDVSEDITIQNNKRIKRRPSIPRSYSGAKLRRLHSLERIATDKNRTHDDTALQIDMTYSHASSESDMLSFDPSPITIKSPEVNPNLPDSHIGSLPYAAPELLESCPPPLGPSADIWAFGVLLYTMFVGKLPFQHQYEPRLRAMISAGRYDFESLVCATKSNEMLIDTVSGCMKRDLTERLTLDKAKELLERAKV</sequence>
<dbReference type="EMBL" id="CDQK01000005">
    <property type="protein sequence ID" value="CEP24132.1"/>
    <property type="molecule type" value="Genomic_DNA"/>
</dbReference>
<dbReference type="SMART" id="SM00220">
    <property type="entry name" value="S_TKc"/>
    <property type="match status" value="1"/>
</dbReference>
<dbReference type="InterPro" id="IPR008271">
    <property type="entry name" value="Ser/Thr_kinase_AS"/>
</dbReference>
<dbReference type="GO" id="GO:0005737">
    <property type="term" value="C:cytoplasm"/>
    <property type="evidence" value="ECO:0007669"/>
    <property type="project" value="TreeGrafter"/>
</dbReference>
<dbReference type="GO" id="GO:0004674">
    <property type="term" value="F:protein serine/threonine kinase activity"/>
    <property type="evidence" value="ECO:0007669"/>
    <property type="project" value="TreeGrafter"/>
</dbReference>
<dbReference type="InterPro" id="IPR017441">
    <property type="entry name" value="Protein_kinase_ATP_BS"/>
</dbReference>
<dbReference type="GO" id="GO:0005524">
    <property type="term" value="F:ATP binding"/>
    <property type="evidence" value="ECO:0007669"/>
    <property type="project" value="UniProtKB-UniRule"/>
</dbReference>
<keyword evidence="1 3" id="KW-0547">Nucleotide-binding</keyword>
<feature type="binding site" evidence="3">
    <location>
        <position position="353"/>
    </location>
    <ligand>
        <name>ATP</name>
        <dbReference type="ChEBI" id="CHEBI:30616"/>
    </ligand>
</feature>
<dbReference type="AlphaFoldDB" id="A0A0H5C819"/>
<feature type="compositionally biased region" description="Basic and acidic residues" evidence="4">
    <location>
        <begin position="104"/>
        <end position="114"/>
    </location>
</feature>
<proteinExistence type="predicted"/>
<dbReference type="InterPro" id="IPR000719">
    <property type="entry name" value="Prot_kinase_dom"/>
</dbReference>
<feature type="domain" description="Protein kinase" evidence="5">
    <location>
        <begin position="324"/>
        <end position="673"/>
    </location>
</feature>